<gene>
    <name evidence="2" type="ORF">SAMN02746065_11897</name>
    <name evidence="3" type="ORF">SAMN02746065_1682</name>
</gene>
<feature type="non-terminal residue" evidence="3">
    <location>
        <position position="39"/>
    </location>
</feature>
<dbReference type="EMBL" id="FWXY01000068">
    <property type="protein sequence ID" value="SMD15658.1"/>
    <property type="molecule type" value="Genomic_DNA"/>
</dbReference>
<dbReference type="AlphaFoldDB" id="A0A1W2F2D2"/>
<proteinExistence type="predicted"/>
<evidence type="ECO:0000259" key="1">
    <source>
        <dbReference type="PROSITE" id="PS50956"/>
    </source>
</evidence>
<dbReference type="Proteomes" id="UP000192418">
    <property type="component" value="Unassembled WGS sequence"/>
</dbReference>
<dbReference type="PRINTS" id="PR00033">
    <property type="entry name" value="HTHASNC"/>
</dbReference>
<organism evidence="3 4">
    <name type="scientific">Desulfocicer vacuolatum DSM 3385</name>
    <dbReference type="NCBI Taxonomy" id="1121400"/>
    <lineage>
        <taxon>Bacteria</taxon>
        <taxon>Pseudomonadati</taxon>
        <taxon>Thermodesulfobacteriota</taxon>
        <taxon>Desulfobacteria</taxon>
        <taxon>Desulfobacterales</taxon>
        <taxon>Desulfobacteraceae</taxon>
        <taxon>Desulfocicer</taxon>
    </lineage>
</organism>
<evidence type="ECO:0000313" key="4">
    <source>
        <dbReference type="Proteomes" id="UP000192418"/>
    </source>
</evidence>
<protein>
    <submittedName>
        <fullName evidence="3">Lrp/AsnC family transcriptional regulator, regulator for asnA, asnC and gidA/Lrp/AsnC family transcriptional regulator, leucine-responsive regulatory protein</fullName>
    </submittedName>
</protein>
<dbReference type="Pfam" id="PF13404">
    <property type="entry name" value="HTH_AsnC-type"/>
    <property type="match status" value="1"/>
</dbReference>
<sequence>MHTGLDQKDFKIIELLQKDGRMPNTVIAKEVGISEATVR</sequence>
<accession>A0A1W2F2D2</accession>
<dbReference type="PROSITE" id="PS50956">
    <property type="entry name" value="HTH_ASNC_2"/>
    <property type="match status" value="1"/>
</dbReference>
<dbReference type="GO" id="GO:0043565">
    <property type="term" value="F:sequence-specific DNA binding"/>
    <property type="evidence" value="ECO:0007669"/>
    <property type="project" value="InterPro"/>
</dbReference>
<name>A0A1W2F2D2_9BACT</name>
<feature type="domain" description="HTH asnC-type" evidence="1">
    <location>
        <begin position="5"/>
        <end position="39"/>
    </location>
</feature>
<dbReference type="SUPFAM" id="SSF46785">
    <property type="entry name" value="Winged helix' DNA-binding domain"/>
    <property type="match status" value="1"/>
</dbReference>
<keyword evidence="4" id="KW-1185">Reference proteome</keyword>
<evidence type="ECO:0000313" key="3">
    <source>
        <dbReference type="EMBL" id="SMD15658.1"/>
    </source>
</evidence>
<dbReference type="InterPro" id="IPR036390">
    <property type="entry name" value="WH_DNA-bd_sf"/>
</dbReference>
<dbReference type="EMBL" id="FWXY01000018">
    <property type="protein sequence ID" value="SMC98389.1"/>
    <property type="molecule type" value="Genomic_DNA"/>
</dbReference>
<dbReference type="Gene3D" id="1.10.10.10">
    <property type="entry name" value="Winged helix-like DNA-binding domain superfamily/Winged helix DNA-binding domain"/>
    <property type="match status" value="1"/>
</dbReference>
<evidence type="ECO:0000313" key="2">
    <source>
        <dbReference type="EMBL" id="SMC98389.1"/>
    </source>
</evidence>
<dbReference type="InterPro" id="IPR000485">
    <property type="entry name" value="AsnC-type_HTH_dom"/>
</dbReference>
<dbReference type="RefSeq" id="WP_408607042.1">
    <property type="nucleotide sequence ID" value="NZ_FWXY01000018.1"/>
</dbReference>
<reference evidence="3 4" key="1">
    <citation type="submission" date="2017-04" db="EMBL/GenBank/DDBJ databases">
        <authorList>
            <person name="Afonso C.L."/>
            <person name="Miller P.J."/>
            <person name="Scott M.A."/>
            <person name="Spackman E."/>
            <person name="Goraichik I."/>
            <person name="Dimitrov K.M."/>
            <person name="Suarez D.L."/>
            <person name="Swayne D.E."/>
        </authorList>
    </citation>
    <scope>NUCLEOTIDE SEQUENCE [LARGE SCALE GENOMIC DNA]</scope>
    <source>
        <strain evidence="3 4">DSM 3385</strain>
    </source>
</reference>
<dbReference type="InterPro" id="IPR036388">
    <property type="entry name" value="WH-like_DNA-bd_sf"/>
</dbReference>